<dbReference type="Gene3D" id="2.60.120.10">
    <property type="entry name" value="Jelly Rolls"/>
    <property type="match status" value="1"/>
</dbReference>
<feature type="non-terminal residue" evidence="3">
    <location>
        <position position="1"/>
    </location>
</feature>
<evidence type="ECO:0000259" key="2">
    <source>
        <dbReference type="Pfam" id="PF06172"/>
    </source>
</evidence>
<dbReference type="CDD" id="cd06121">
    <property type="entry name" value="cupin_YML079wp"/>
    <property type="match status" value="1"/>
</dbReference>
<sequence length="240" mass="26533">LPTMSSSISPTLLPPKTPSETPATEILIQSLGLQKHIEGGYFAEIDRNPLIISNPFLAPTSHNLLPTPPNETTTSKAEEELEEGRTANDAIRNASTSIFYMLTPTNPMGHFHRNKGRTVHTLISGRGRYVLIHADEPGEVKRVETFAVGHDVAKGEKCVWVVEGGKYKASFVTKAKRGDGEEEGEGERLLISETVVPGFEYSDHDFLTRGRFEELLGVEERRELGWLVRRGETPGEGELL</sequence>
<accession>A0A6A6SWH9</accession>
<dbReference type="InterPro" id="IPR014710">
    <property type="entry name" value="RmlC-like_jellyroll"/>
</dbReference>
<evidence type="ECO:0000313" key="3">
    <source>
        <dbReference type="EMBL" id="KAF2650554.1"/>
    </source>
</evidence>
<feature type="domain" description="DUF985" evidence="2">
    <location>
        <begin position="27"/>
        <end position="206"/>
    </location>
</feature>
<proteinExistence type="predicted"/>
<reference evidence="3" key="1">
    <citation type="journal article" date="2020" name="Stud. Mycol.">
        <title>101 Dothideomycetes genomes: a test case for predicting lifestyles and emergence of pathogens.</title>
        <authorList>
            <person name="Haridas S."/>
            <person name="Albert R."/>
            <person name="Binder M."/>
            <person name="Bloem J."/>
            <person name="Labutti K."/>
            <person name="Salamov A."/>
            <person name="Andreopoulos B."/>
            <person name="Baker S."/>
            <person name="Barry K."/>
            <person name="Bills G."/>
            <person name="Bluhm B."/>
            <person name="Cannon C."/>
            <person name="Castanera R."/>
            <person name="Culley D."/>
            <person name="Daum C."/>
            <person name="Ezra D."/>
            <person name="Gonzalez J."/>
            <person name="Henrissat B."/>
            <person name="Kuo A."/>
            <person name="Liang C."/>
            <person name="Lipzen A."/>
            <person name="Lutzoni F."/>
            <person name="Magnuson J."/>
            <person name="Mondo S."/>
            <person name="Nolan M."/>
            <person name="Ohm R."/>
            <person name="Pangilinan J."/>
            <person name="Park H.-J."/>
            <person name="Ramirez L."/>
            <person name="Alfaro M."/>
            <person name="Sun H."/>
            <person name="Tritt A."/>
            <person name="Yoshinaga Y."/>
            <person name="Zwiers L.-H."/>
            <person name="Turgeon B."/>
            <person name="Goodwin S."/>
            <person name="Spatafora J."/>
            <person name="Crous P."/>
            <person name="Grigoriev I."/>
        </authorList>
    </citation>
    <scope>NUCLEOTIDE SEQUENCE</scope>
    <source>
        <strain evidence="3">CBS 122681</strain>
    </source>
</reference>
<dbReference type="AlphaFoldDB" id="A0A6A6SWH9"/>
<gene>
    <name evidence="3" type="ORF">K491DRAFT_608576</name>
</gene>
<dbReference type="PANTHER" id="PTHR33387">
    <property type="entry name" value="RMLC-LIKE JELLY ROLL FOLD PROTEIN"/>
    <property type="match status" value="1"/>
</dbReference>
<feature type="compositionally biased region" description="Polar residues" evidence="1">
    <location>
        <begin position="1"/>
        <end position="10"/>
    </location>
</feature>
<dbReference type="EMBL" id="MU004451">
    <property type="protein sequence ID" value="KAF2650554.1"/>
    <property type="molecule type" value="Genomic_DNA"/>
</dbReference>
<dbReference type="PANTHER" id="PTHR33387:SF3">
    <property type="entry name" value="DUF985 DOMAIN-CONTAINING PROTEIN"/>
    <property type="match status" value="1"/>
</dbReference>
<evidence type="ECO:0000313" key="4">
    <source>
        <dbReference type="Proteomes" id="UP000799324"/>
    </source>
</evidence>
<dbReference type="InterPro" id="IPR009327">
    <property type="entry name" value="Cupin_DUF985"/>
</dbReference>
<organism evidence="3 4">
    <name type="scientific">Lophiostoma macrostomum CBS 122681</name>
    <dbReference type="NCBI Taxonomy" id="1314788"/>
    <lineage>
        <taxon>Eukaryota</taxon>
        <taxon>Fungi</taxon>
        <taxon>Dikarya</taxon>
        <taxon>Ascomycota</taxon>
        <taxon>Pezizomycotina</taxon>
        <taxon>Dothideomycetes</taxon>
        <taxon>Pleosporomycetidae</taxon>
        <taxon>Pleosporales</taxon>
        <taxon>Lophiostomataceae</taxon>
        <taxon>Lophiostoma</taxon>
    </lineage>
</organism>
<name>A0A6A6SWH9_9PLEO</name>
<protein>
    <recommendedName>
        <fullName evidence="2">DUF985 domain-containing protein</fullName>
    </recommendedName>
</protein>
<dbReference type="InterPro" id="IPR011051">
    <property type="entry name" value="RmlC_Cupin_sf"/>
</dbReference>
<dbReference type="InterPro" id="IPR039935">
    <property type="entry name" value="YML079W-like"/>
</dbReference>
<feature type="region of interest" description="Disordered" evidence="1">
    <location>
        <begin position="1"/>
        <end position="21"/>
    </location>
</feature>
<feature type="region of interest" description="Disordered" evidence="1">
    <location>
        <begin position="62"/>
        <end position="86"/>
    </location>
</feature>
<evidence type="ECO:0000256" key="1">
    <source>
        <dbReference type="SAM" id="MobiDB-lite"/>
    </source>
</evidence>
<dbReference type="Proteomes" id="UP000799324">
    <property type="component" value="Unassembled WGS sequence"/>
</dbReference>
<keyword evidence="4" id="KW-1185">Reference proteome</keyword>
<dbReference type="SUPFAM" id="SSF51182">
    <property type="entry name" value="RmlC-like cupins"/>
    <property type="match status" value="1"/>
</dbReference>
<dbReference type="Pfam" id="PF06172">
    <property type="entry name" value="Cupin_5"/>
    <property type="match status" value="1"/>
</dbReference>
<dbReference type="OrthoDB" id="6614653at2759"/>